<dbReference type="InterPro" id="IPR017853">
    <property type="entry name" value="GH"/>
</dbReference>
<keyword evidence="3" id="KW-1185">Reference proteome</keyword>
<dbReference type="SUPFAM" id="SSF51445">
    <property type="entry name" value="(Trans)glycosidases"/>
    <property type="match status" value="1"/>
</dbReference>
<dbReference type="Proteomes" id="UP000828390">
    <property type="component" value="Unassembled WGS sequence"/>
</dbReference>
<organism evidence="2 3">
    <name type="scientific">Dreissena polymorpha</name>
    <name type="common">Zebra mussel</name>
    <name type="synonym">Mytilus polymorpha</name>
    <dbReference type="NCBI Taxonomy" id="45954"/>
    <lineage>
        <taxon>Eukaryota</taxon>
        <taxon>Metazoa</taxon>
        <taxon>Spiralia</taxon>
        <taxon>Lophotrochozoa</taxon>
        <taxon>Mollusca</taxon>
        <taxon>Bivalvia</taxon>
        <taxon>Autobranchia</taxon>
        <taxon>Heteroconchia</taxon>
        <taxon>Euheterodonta</taxon>
        <taxon>Imparidentia</taxon>
        <taxon>Neoheterodontei</taxon>
        <taxon>Myida</taxon>
        <taxon>Dreissenoidea</taxon>
        <taxon>Dreissenidae</taxon>
        <taxon>Dreissena</taxon>
    </lineage>
</organism>
<comment type="caution">
    <text evidence="2">The sequence shown here is derived from an EMBL/GenBank/DDBJ whole genome shotgun (WGS) entry which is preliminary data.</text>
</comment>
<dbReference type="OrthoDB" id="43654at2759"/>
<dbReference type="InterPro" id="IPR024655">
    <property type="entry name" value="Asl1_glyco_hydro_catalytic"/>
</dbReference>
<evidence type="ECO:0000259" key="1">
    <source>
        <dbReference type="Pfam" id="PF11790"/>
    </source>
</evidence>
<reference evidence="2" key="2">
    <citation type="submission" date="2020-11" db="EMBL/GenBank/DDBJ databases">
        <authorList>
            <person name="McCartney M.A."/>
            <person name="Auch B."/>
            <person name="Kono T."/>
            <person name="Mallez S."/>
            <person name="Becker A."/>
            <person name="Gohl D.M."/>
            <person name="Silverstein K.A.T."/>
            <person name="Koren S."/>
            <person name="Bechman K.B."/>
            <person name="Herman A."/>
            <person name="Abrahante J.E."/>
            <person name="Garbe J."/>
        </authorList>
    </citation>
    <scope>NUCLEOTIDE SEQUENCE</scope>
    <source>
        <strain evidence="2">Duluth1</strain>
        <tissue evidence="2">Whole animal</tissue>
    </source>
</reference>
<proteinExistence type="predicted"/>
<accession>A0A9D4FT94</accession>
<evidence type="ECO:0000313" key="2">
    <source>
        <dbReference type="EMBL" id="KAH3804578.1"/>
    </source>
</evidence>
<reference evidence="2" key="1">
    <citation type="journal article" date="2019" name="bioRxiv">
        <title>The Genome of the Zebra Mussel, Dreissena polymorpha: A Resource for Invasive Species Research.</title>
        <authorList>
            <person name="McCartney M.A."/>
            <person name="Auch B."/>
            <person name="Kono T."/>
            <person name="Mallez S."/>
            <person name="Zhang Y."/>
            <person name="Obille A."/>
            <person name="Becker A."/>
            <person name="Abrahante J.E."/>
            <person name="Garbe J."/>
            <person name="Badalamenti J.P."/>
            <person name="Herman A."/>
            <person name="Mangelson H."/>
            <person name="Liachko I."/>
            <person name="Sullivan S."/>
            <person name="Sone E.D."/>
            <person name="Koren S."/>
            <person name="Silverstein K.A.T."/>
            <person name="Beckman K.B."/>
            <person name="Gohl D.M."/>
        </authorList>
    </citation>
    <scope>NUCLEOTIDE SEQUENCE</scope>
    <source>
        <strain evidence="2">Duluth1</strain>
        <tissue evidence="2">Whole animal</tissue>
    </source>
</reference>
<dbReference type="InterPro" id="IPR053183">
    <property type="entry name" value="ASL1"/>
</dbReference>
<dbReference type="Pfam" id="PF11790">
    <property type="entry name" value="Glyco_hydro_cc"/>
    <property type="match status" value="1"/>
</dbReference>
<protein>
    <recommendedName>
        <fullName evidence="1">Asl1-like glycosyl hydrolase catalytic domain-containing protein</fullName>
    </recommendedName>
</protein>
<dbReference type="PANTHER" id="PTHR34154">
    <property type="entry name" value="ALKALI-SENSITIVE LINKAGE PROTEIN 1"/>
    <property type="match status" value="1"/>
</dbReference>
<evidence type="ECO:0000313" key="3">
    <source>
        <dbReference type="Proteomes" id="UP000828390"/>
    </source>
</evidence>
<dbReference type="EMBL" id="JAIWYP010000006">
    <property type="protein sequence ID" value="KAH3804578.1"/>
    <property type="molecule type" value="Genomic_DNA"/>
</dbReference>
<feature type="domain" description="Asl1-like glycosyl hydrolase catalytic" evidence="1">
    <location>
        <begin position="81"/>
        <end position="234"/>
    </location>
</feature>
<dbReference type="PANTHER" id="PTHR34154:SF3">
    <property type="entry name" value="ALKALI-SENSITIVE LINKAGE PROTEIN 1"/>
    <property type="match status" value="1"/>
</dbReference>
<dbReference type="Gene3D" id="3.20.20.80">
    <property type="entry name" value="Glycosidases"/>
    <property type="match status" value="1"/>
</dbReference>
<gene>
    <name evidence="2" type="ORF">DPMN_132865</name>
</gene>
<name>A0A9D4FT94_DREPO</name>
<dbReference type="AlphaFoldDB" id="A0A9D4FT94"/>
<sequence>MIELLWTYTSNDLLSNSQIYFDSGPSCCQRFHTLFRPQCKIMLIVCAVLAFASFLPLVENAGSSKKGIGAAAATLKCDDFRVLNNISWWYDWTQHFQQLTNHCNASNLHAPEFVPMVRVLHSNETAQNIHIPPGSHFVLGYNEPDLVTLNNMTPQEAAMYWPMVEKAAVGIPLVAPVPYKHDFVWLDQFFQHCNGCRIDYVAAHTYFCNANQVMAHLKALYNRFHKNVCLTEFA</sequence>